<reference evidence="2" key="1">
    <citation type="submission" date="2018-08" db="EMBL/GenBank/DDBJ databases">
        <authorList>
            <person name="Rossello M."/>
        </authorList>
    </citation>
    <scope>NUCLEOTIDE SEQUENCE [LARGE SCALE GENOMIC DNA]</scope>
    <source>
        <strain evidence="2">cv. Chinese Spring</strain>
    </source>
</reference>
<dbReference type="Proteomes" id="UP000019116">
    <property type="component" value="Chromosome 4A"/>
</dbReference>
<feature type="compositionally biased region" description="Acidic residues" evidence="1">
    <location>
        <begin position="18"/>
        <end position="43"/>
    </location>
</feature>
<dbReference type="OMA" id="ASVECFC"/>
<dbReference type="Gramene" id="TraesCS4A02G223700.1">
    <property type="protein sequence ID" value="TraesCS4A02G223700.1"/>
    <property type="gene ID" value="TraesCS4A02G223700"/>
</dbReference>
<sequence length="301" mass="34228">MKRKLYILFFTVEGFEQLGEDSDGDDLDPDVDSMEKEEEDNNEDMPSKDKTQKEDMGEPIDELDKANFPSKNNLATSSSQPKSQRTASAVDFHPPNMLDTIHEDFVEEIRCKTPEKREEAESEKSTPTKTFSSGRPDSLSAHMEYFSTQLSKFEMAETDEEEEELVDEMQCLPDDLALAMGSVKRSLLEILESVESVQKKKPSVKNSPVWGAVLTNKPNTRNHGDVRIMDKAAAYVKKKNLEIPTTFKGAKMEKRELHSCKTKLLFASVECFCDDAQASLLQRCILLLDKRRGELMRIAWK</sequence>
<feature type="compositionally biased region" description="Basic and acidic residues" evidence="1">
    <location>
        <begin position="113"/>
        <end position="126"/>
    </location>
</feature>
<dbReference type="Gramene" id="TraesCAD_scaffold_168330_01G000200.1">
    <property type="protein sequence ID" value="TraesCAD_scaffold_168330_01G000200.1"/>
    <property type="gene ID" value="TraesCAD_scaffold_168330_01G000200"/>
</dbReference>
<feature type="region of interest" description="Disordered" evidence="1">
    <location>
        <begin position="113"/>
        <end position="139"/>
    </location>
</feature>
<proteinExistence type="predicted"/>
<keyword evidence="3" id="KW-1185">Reference proteome</keyword>
<reference evidence="2" key="2">
    <citation type="submission" date="2018-10" db="UniProtKB">
        <authorList>
            <consortium name="EnsemblPlants"/>
        </authorList>
    </citation>
    <scope>IDENTIFICATION</scope>
</reference>
<dbReference type="Gramene" id="TraesCS4A03G0596100.1">
    <property type="protein sequence ID" value="TraesCS4A03G0596100.1.CDS"/>
    <property type="gene ID" value="TraesCS4A03G0596100"/>
</dbReference>
<feature type="compositionally biased region" description="Basic and acidic residues" evidence="1">
    <location>
        <begin position="45"/>
        <end position="56"/>
    </location>
</feature>
<feature type="region of interest" description="Disordered" evidence="1">
    <location>
        <begin position="17"/>
        <end position="96"/>
    </location>
</feature>
<name>A0A3B6HUM8_WHEAT</name>
<dbReference type="Gramene" id="TraesROB_scaffold_195047_01G000200.1">
    <property type="protein sequence ID" value="TraesROB_scaffold_195047_01G000200.1"/>
    <property type="gene ID" value="TraesROB_scaffold_195047_01G000200"/>
</dbReference>
<evidence type="ECO:0000313" key="2">
    <source>
        <dbReference type="EnsemblPlants" id="TraesCS4A02G223700.1"/>
    </source>
</evidence>
<protein>
    <submittedName>
        <fullName evidence="2">Uncharacterized protein</fullName>
    </submittedName>
</protein>
<gene>
    <name evidence="2" type="primary">LOC123086728</name>
</gene>
<dbReference type="EnsemblPlants" id="TraesCS4A02G223700.1">
    <property type="protein sequence ID" value="TraesCS4A02G223700.1"/>
    <property type="gene ID" value="TraesCS4A02G223700"/>
</dbReference>
<evidence type="ECO:0000313" key="3">
    <source>
        <dbReference type="Proteomes" id="UP000019116"/>
    </source>
</evidence>
<dbReference type="Gramene" id="TraesCLE_scaffold_011109_01G000300.1">
    <property type="protein sequence ID" value="TraesCLE_scaffold_011109_01G000300.1"/>
    <property type="gene ID" value="TraesCLE_scaffold_011109_01G000300"/>
</dbReference>
<organism evidence="2">
    <name type="scientific">Triticum aestivum</name>
    <name type="common">Wheat</name>
    <dbReference type="NCBI Taxonomy" id="4565"/>
    <lineage>
        <taxon>Eukaryota</taxon>
        <taxon>Viridiplantae</taxon>
        <taxon>Streptophyta</taxon>
        <taxon>Embryophyta</taxon>
        <taxon>Tracheophyta</taxon>
        <taxon>Spermatophyta</taxon>
        <taxon>Magnoliopsida</taxon>
        <taxon>Liliopsida</taxon>
        <taxon>Poales</taxon>
        <taxon>Poaceae</taxon>
        <taxon>BOP clade</taxon>
        <taxon>Pooideae</taxon>
        <taxon>Triticodae</taxon>
        <taxon>Triticeae</taxon>
        <taxon>Triticinae</taxon>
        <taxon>Triticum</taxon>
    </lineage>
</organism>
<dbReference type="OrthoDB" id="10603045at2759"/>
<dbReference type="STRING" id="4565.A0A3B6HUM8"/>
<accession>A0A3B6HUM8</accession>
<dbReference type="GeneID" id="123086728"/>
<evidence type="ECO:0000256" key="1">
    <source>
        <dbReference type="SAM" id="MobiDB-lite"/>
    </source>
</evidence>
<dbReference type="RefSeq" id="XP_044364439.1">
    <property type="nucleotide sequence ID" value="XM_044508504.1"/>
</dbReference>
<feature type="compositionally biased region" description="Polar residues" evidence="1">
    <location>
        <begin position="69"/>
        <end position="87"/>
    </location>
</feature>
<dbReference type="AlphaFoldDB" id="A0A3B6HUM8"/>